<sequence length="385" mass="41082">MTKSVLKTKICDMIGMEYPVFCAGMGSIYFGMKSVTGSKLAAAVSEAGGIGVIGAAMMTLDEMRQAIREVKEITKKPFGVDLLLPSGVEENAGDLSGLKNISIKELQEYLPKEQRDFVDSLMKELNLKDISFEPNLNMTLMRPRDAVDICLEEKVPVFAAGLGNPAFMVDEAHAQGMVVMGLVGNVKNAKRVAASGVDIIIAQGTEAGGHTGRVGTLALVPQVVDAVSPVPVLAAGGIADGRGLAAALTLGAEGVWVGTAFIATEESDDYQFNKEKIVSADEEGTQITKIFTGKTMRGIKNELMRRWDEAGLQTLPMPLQSLLMADLVCGLIEEERTDYISPPGGQAAGLVKEIRPARKVLEDIVKGAINIMTVDIPNRVEASEK</sequence>
<reference evidence="4" key="2">
    <citation type="submission" date="2021-01" db="EMBL/GenBank/DDBJ databases">
        <authorList>
            <person name="Hahn C.R."/>
            <person name="Youssef N.H."/>
            <person name="Elshahed M."/>
        </authorList>
    </citation>
    <scope>NUCLEOTIDE SEQUENCE</scope>
    <source>
        <strain evidence="4">Zod_Metabat.24</strain>
    </source>
</reference>
<keyword evidence="1" id="KW-0285">Flavoprotein</keyword>
<evidence type="ECO:0000313" key="5">
    <source>
        <dbReference type="Proteomes" id="UP000809273"/>
    </source>
</evidence>
<dbReference type="Proteomes" id="UP000809273">
    <property type="component" value="Unassembled WGS sequence"/>
</dbReference>
<comment type="caution">
    <text evidence="4">The sequence shown here is derived from an EMBL/GenBank/DDBJ whole genome shotgun (WGS) entry which is preliminary data.</text>
</comment>
<proteinExistence type="predicted"/>
<accession>A0A9D8KG76</accession>
<gene>
    <name evidence="4" type="ORF">JW984_09755</name>
</gene>
<organism evidence="4 5">
    <name type="scientific">Candidatus Zymogenus saltonus</name>
    <dbReference type="NCBI Taxonomy" id="2844893"/>
    <lineage>
        <taxon>Bacteria</taxon>
        <taxon>Deltaproteobacteria</taxon>
        <taxon>Candidatus Zymogenia</taxon>
        <taxon>Candidatus Zymogeniales</taxon>
        <taxon>Candidatus Zymogenaceae</taxon>
        <taxon>Candidatus Zymogenus</taxon>
    </lineage>
</organism>
<evidence type="ECO:0000256" key="3">
    <source>
        <dbReference type="ARBA" id="ARBA00023002"/>
    </source>
</evidence>
<keyword evidence="2" id="KW-0288">FMN</keyword>
<keyword evidence="3" id="KW-0560">Oxidoreductase</keyword>
<protein>
    <submittedName>
        <fullName evidence="4">Nitronate monooxygenase</fullName>
    </submittedName>
</protein>
<dbReference type="GO" id="GO:0018580">
    <property type="term" value="F:nitronate monooxygenase activity"/>
    <property type="evidence" value="ECO:0007669"/>
    <property type="project" value="InterPro"/>
</dbReference>
<dbReference type="CDD" id="cd04730">
    <property type="entry name" value="NPD_like"/>
    <property type="match status" value="1"/>
</dbReference>
<dbReference type="Pfam" id="PF03060">
    <property type="entry name" value="NMO"/>
    <property type="match status" value="1"/>
</dbReference>
<dbReference type="AlphaFoldDB" id="A0A9D8KG76"/>
<evidence type="ECO:0000256" key="2">
    <source>
        <dbReference type="ARBA" id="ARBA00022643"/>
    </source>
</evidence>
<evidence type="ECO:0000313" key="4">
    <source>
        <dbReference type="EMBL" id="MBN1573465.1"/>
    </source>
</evidence>
<name>A0A9D8KG76_9DELT</name>
<keyword evidence="4" id="KW-0503">Monooxygenase</keyword>
<dbReference type="EMBL" id="JAFGIX010000049">
    <property type="protein sequence ID" value="MBN1573465.1"/>
    <property type="molecule type" value="Genomic_DNA"/>
</dbReference>
<dbReference type="InterPro" id="IPR004136">
    <property type="entry name" value="NMO"/>
</dbReference>
<dbReference type="InterPro" id="IPR013785">
    <property type="entry name" value="Aldolase_TIM"/>
</dbReference>
<reference evidence="4" key="1">
    <citation type="journal article" date="2021" name="Environ. Microbiol.">
        <title>Genomic characterization of three novel Desulfobacterota classes expand the metabolic and phylogenetic diversity of the phylum.</title>
        <authorList>
            <person name="Murphy C.L."/>
            <person name="Biggerstaff J."/>
            <person name="Eichhorn A."/>
            <person name="Ewing E."/>
            <person name="Shahan R."/>
            <person name="Soriano D."/>
            <person name="Stewart S."/>
            <person name="VanMol K."/>
            <person name="Walker R."/>
            <person name="Walters P."/>
            <person name="Elshahed M.S."/>
            <person name="Youssef N.H."/>
        </authorList>
    </citation>
    <scope>NUCLEOTIDE SEQUENCE</scope>
    <source>
        <strain evidence="4">Zod_Metabat.24</strain>
    </source>
</reference>
<dbReference type="PANTHER" id="PTHR32332">
    <property type="entry name" value="2-NITROPROPANE DIOXYGENASE"/>
    <property type="match status" value="1"/>
</dbReference>
<dbReference type="PANTHER" id="PTHR32332:SF38">
    <property type="entry name" value="MONOOXYGENASE RV1533-RELATED"/>
    <property type="match status" value="1"/>
</dbReference>
<dbReference type="Gene3D" id="3.20.20.70">
    <property type="entry name" value="Aldolase class I"/>
    <property type="match status" value="1"/>
</dbReference>
<dbReference type="SUPFAM" id="SSF51412">
    <property type="entry name" value="Inosine monophosphate dehydrogenase (IMPDH)"/>
    <property type="match status" value="1"/>
</dbReference>
<evidence type="ECO:0000256" key="1">
    <source>
        <dbReference type="ARBA" id="ARBA00022630"/>
    </source>
</evidence>